<proteinExistence type="predicted"/>
<dbReference type="EMBL" id="FNAV01000016">
    <property type="protein sequence ID" value="SDF30062.1"/>
    <property type="molecule type" value="Genomic_DNA"/>
</dbReference>
<sequence>MGEFIEANAKDIMDPTPPVLALNESDKNQPWENRLIQTARQIEGRYGQLGQLLAMSRRFQVYETSDLTVKTNRDTGESEIQFLNEHKDADGKPLSVPNLIIITIPVFLNGAPYRMPVRFRYRKSGSSVKFILSIYNPERAFEAAFDEALKIAADATELPIFQGHPESS</sequence>
<gene>
    <name evidence="1" type="ORF">SAMN04488105_116127</name>
</gene>
<dbReference type="Proteomes" id="UP000198994">
    <property type="component" value="Unassembled WGS sequence"/>
</dbReference>
<reference evidence="2" key="1">
    <citation type="submission" date="2016-10" db="EMBL/GenBank/DDBJ databases">
        <authorList>
            <person name="Varghese N."/>
            <person name="Submissions S."/>
        </authorList>
    </citation>
    <scope>NUCLEOTIDE SEQUENCE [LARGE SCALE GENOMIC DNA]</scope>
    <source>
        <strain evidence="2">DSM 10146</strain>
    </source>
</reference>
<name>A0A1G7JYX1_9RHOB</name>
<dbReference type="STRING" id="282683.SAMN04488105_116127"/>
<accession>A0A1G7JYX1</accession>
<protein>
    <submittedName>
        <fullName evidence="1">Uncharacterized conserved protein</fullName>
    </submittedName>
</protein>
<dbReference type="Pfam" id="PF10065">
    <property type="entry name" value="DUF2303"/>
    <property type="match status" value="1"/>
</dbReference>
<dbReference type="AlphaFoldDB" id="A0A1G7JYX1"/>
<keyword evidence="2" id="KW-1185">Reference proteome</keyword>
<evidence type="ECO:0000313" key="1">
    <source>
        <dbReference type="EMBL" id="SDF30062.1"/>
    </source>
</evidence>
<organism evidence="1 2">
    <name type="scientific">Salipiger thiooxidans</name>
    <dbReference type="NCBI Taxonomy" id="282683"/>
    <lineage>
        <taxon>Bacteria</taxon>
        <taxon>Pseudomonadati</taxon>
        <taxon>Pseudomonadota</taxon>
        <taxon>Alphaproteobacteria</taxon>
        <taxon>Rhodobacterales</taxon>
        <taxon>Roseobacteraceae</taxon>
        <taxon>Salipiger</taxon>
    </lineage>
</organism>
<dbReference type="InterPro" id="IPR019276">
    <property type="entry name" value="DUF2303"/>
</dbReference>
<evidence type="ECO:0000313" key="2">
    <source>
        <dbReference type="Proteomes" id="UP000198994"/>
    </source>
</evidence>